<comment type="catalytic activity">
    <reaction evidence="9">
        <text>L-serine(in) + Na(+)(in) = L-serine(out) + Na(+)(out)</text>
        <dbReference type="Rhea" id="RHEA:29575"/>
        <dbReference type="ChEBI" id="CHEBI:29101"/>
        <dbReference type="ChEBI" id="CHEBI:33384"/>
    </reaction>
</comment>
<evidence type="ECO:0000256" key="6">
    <source>
        <dbReference type="ARBA" id="ARBA00022970"/>
    </source>
</evidence>
<evidence type="ECO:0000313" key="17">
    <source>
        <dbReference type="Proteomes" id="UP000446719"/>
    </source>
</evidence>
<keyword evidence="7 9" id="KW-1133">Transmembrane helix</keyword>
<evidence type="ECO:0000313" key="16">
    <source>
        <dbReference type="Proteomes" id="UP000261285"/>
    </source>
</evidence>
<dbReference type="NCBIfam" id="NF010151">
    <property type="entry name" value="PRK13628.1"/>
    <property type="match status" value="1"/>
</dbReference>
<organism evidence="10 15">
    <name type="scientific">Dorea longicatena</name>
    <dbReference type="NCBI Taxonomy" id="88431"/>
    <lineage>
        <taxon>Bacteria</taxon>
        <taxon>Bacillati</taxon>
        <taxon>Bacillota</taxon>
        <taxon>Clostridia</taxon>
        <taxon>Lachnospirales</taxon>
        <taxon>Lachnospiraceae</taxon>
        <taxon>Dorea</taxon>
    </lineage>
</organism>
<evidence type="ECO:0000256" key="7">
    <source>
        <dbReference type="ARBA" id="ARBA00022989"/>
    </source>
</evidence>
<dbReference type="HAMAP" id="MF_01582">
    <property type="entry name" value="Ser_Thr_transp_SstT"/>
    <property type="match status" value="1"/>
</dbReference>
<dbReference type="InterPro" id="IPR023025">
    <property type="entry name" value="Ser_Thr_transp_SstT"/>
</dbReference>
<evidence type="ECO:0000313" key="15">
    <source>
        <dbReference type="Proteomes" id="UP000095597"/>
    </source>
</evidence>
<dbReference type="EMBL" id="CYXO01000003">
    <property type="protein sequence ID" value="CUM84623.1"/>
    <property type="molecule type" value="Genomic_DNA"/>
</dbReference>
<dbReference type="EMBL" id="WWSB01000009">
    <property type="protein sequence ID" value="MZK18128.1"/>
    <property type="molecule type" value="Genomic_DNA"/>
</dbReference>
<dbReference type="EMBL" id="CZAY01000014">
    <property type="protein sequence ID" value="CUP80637.1"/>
    <property type="molecule type" value="Genomic_DNA"/>
</dbReference>
<evidence type="ECO:0000313" key="13">
    <source>
        <dbReference type="EMBL" id="RGO31407.1"/>
    </source>
</evidence>
<reference evidence="13 16" key="2">
    <citation type="submission" date="2018-08" db="EMBL/GenBank/DDBJ databases">
        <title>A genome reference for cultivated species of the human gut microbiota.</title>
        <authorList>
            <person name="Zou Y."/>
            <person name="Xue W."/>
            <person name="Luo G."/>
        </authorList>
    </citation>
    <scope>NUCLEOTIDE SEQUENCE [LARGE SCALE GENOMIC DNA]</scope>
    <source>
        <strain evidence="13 16">OM02-16</strain>
    </source>
</reference>
<evidence type="ECO:0000313" key="10">
    <source>
        <dbReference type="EMBL" id="CUM84623.1"/>
    </source>
</evidence>
<comment type="catalytic activity">
    <reaction evidence="9">
        <text>L-threonine(in) + Na(+)(in) = L-threonine(out) + Na(+)(out)</text>
        <dbReference type="Rhea" id="RHEA:69999"/>
        <dbReference type="ChEBI" id="CHEBI:29101"/>
        <dbReference type="ChEBI" id="CHEBI:57926"/>
    </reaction>
</comment>
<dbReference type="SUPFAM" id="SSF118215">
    <property type="entry name" value="Proton glutamate symport protein"/>
    <property type="match status" value="1"/>
</dbReference>
<dbReference type="AlphaFoldDB" id="A0A173S2T3"/>
<reference evidence="14 15" key="1">
    <citation type="submission" date="2015-09" db="EMBL/GenBank/DDBJ databases">
        <authorList>
            <consortium name="Pathogen Informatics"/>
        </authorList>
    </citation>
    <scope>NUCLEOTIDE SEQUENCE [LARGE SCALE GENOMIC DNA]</scope>
    <source>
        <strain evidence="11 14">2789STDY5834914</strain>
        <strain evidence="10 15">2789STDY5834961</strain>
    </source>
</reference>
<dbReference type="Proteomes" id="UP000095485">
    <property type="component" value="Unassembled WGS sequence"/>
</dbReference>
<sequence>MKDLIKKWNSISLIKRIICGLIIGLVLGLVVPQASVISILGTMFVGALKGIAPLLVFFLVMSALCHMKSGQKTNLKFIIILYMVGNLVSAFVAVIACRLFPVTLTFTDTASATDITPPSGIAEVLTNLLNNLVKNPVDSIVNANYIGILFWAVIFGIALKHANKGTKDALENISDATATAVQWIINCAPFGIMGLIFSTISEQGLDALLSYGKLILVLVGSMAVVIFIINPVIVFIFTKQNPFPLVFTCLKGSFITAFFTRSSAANIPVNMELCKKLGLDEDTYSISIPLGATINMAGAAITISVMALSTAHTLDIHVDFLTSIILCVLAALSAAGASGVAGGSLLLIPMACSLFGVPNDVAMQAVGVGFIIGVIQDSCETGLNSSSDVLYTAIADIREKRLRGRK</sequence>
<keyword evidence="4 9" id="KW-0812">Transmembrane</keyword>
<proteinExistence type="inferred from homology"/>
<feature type="transmembrane region" description="Helical" evidence="9">
    <location>
        <begin position="180"/>
        <end position="200"/>
    </location>
</feature>
<evidence type="ECO:0000256" key="8">
    <source>
        <dbReference type="ARBA" id="ARBA00023136"/>
    </source>
</evidence>
<evidence type="ECO:0000313" key="11">
    <source>
        <dbReference type="EMBL" id="CUP80637.1"/>
    </source>
</evidence>
<feature type="transmembrane region" description="Helical" evidence="9">
    <location>
        <begin position="245"/>
        <end position="264"/>
    </location>
</feature>
<comment type="function">
    <text evidence="9">Involved in the import of serine and threonine into the cell, with the concomitant import of sodium (symport system).</text>
</comment>
<gene>
    <name evidence="9 10" type="primary">sstT</name>
    <name evidence="13" type="ORF">DXB16_10065</name>
    <name evidence="11" type="ORF">ERS852526_02025</name>
    <name evidence="10" type="ORF">ERS852573_00819</name>
    <name evidence="12" type="ORF">GT565_08400</name>
</gene>
<feature type="transmembrane region" description="Helical" evidence="9">
    <location>
        <begin position="215"/>
        <end position="238"/>
    </location>
</feature>
<evidence type="ECO:0000313" key="14">
    <source>
        <dbReference type="Proteomes" id="UP000095485"/>
    </source>
</evidence>
<dbReference type="FunFam" id="1.10.3860.10:FF:000003">
    <property type="entry name" value="Serine/threonine transporter sstT"/>
    <property type="match status" value="1"/>
</dbReference>
<feature type="transmembrane region" description="Helical" evidence="9">
    <location>
        <begin position="37"/>
        <end position="65"/>
    </location>
</feature>
<comment type="similarity">
    <text evidence="9">Belongs to the dicarboxylate/amino acid:cation symporter (DAACS) (TC 2.A.23) family.</text>
</comment>
<comment type="subcellular location">
    <subcellularLocation>
        <location evidence="9">Cell membrane</location>
        <topology evidence="9">Multi-pass membrane protein</topology>
    </subcellularLocation>
    <subcellularLocation>
        <location evidence="1">Membrane</location>
        <topology evidence="1">Multi-pass membrane protein</topology>
    </subcellularLocation>
</comment>
<evidence type="ECO:0000313" key="12">
    <source>
        <dbReference type="EMBL" id="MZK18128.1"/>
    </source>
</evidence>
<name>A0A173S2T3_9FIRM</name>
<keyword evidence="6 9" id="KW-0029">Amino-acid transport</keyword>
<dbReference type="InterPro" id="IPR036458">
    <property type="entry name" value="Na:dicarbo_symporter_sf"/>
</dbReference>
<accession>A0A173S2T3</accession>
<dbReference type="Proteomes" id="UP000446719">
    <property type="component" value="Unassembled WGS sequence"/>
</dbReference>
<evidence type="ECO:0000256" key="1">
    <source>
        <dbReference type="ARBA" id="ARBA00004141"/>
    </source>
</evidence>
<dbReference type="GO" id="GO:0015171">
    <property type="term" value="F:amino acid transmembrane transporter activity"/>
    <property type="evidence" value="ECO:0007669"/>
    <property type="project" value="UniProtKB-UniRule"/>
</dbReference>
<evidence type="ECO:0000256" key="5">
    <source>
        <dbReference type="ARBA" id="ARBA00022847"/>
    </source>
</evidence>
<evidence type="ECO:0000256" key="2">
    <source>
        <dbReference type="ARBA" id="ARBA00022448"/>
    </source>
</evidence>
<dbReference type="InterPro" id="IPR001991">
    <property type="entry name" value="Na-dicarboxylate_symporter"/>
</dbReference>
<keyword evidence="3 9" id="KW-1003">Cell membrane</keyword>
<dbReference type="PANTHER" id="PTHR42865">
    <property type="entry name" value="PROTON/GLUTAMATE-ASPARTATE SYMPORTER"/>
    <property type="match status" value="1"/>
</dbReference>
<dbReference type="Pfam" id="PF00375">
    <property type="entry name" value="SDF"/>
    <property type="match status" value="1"/>
</dbReference>
<dbReference type="GO" id="GO:0005886">
    <property type="term" value="C:plasma membrane"/>
    <property type="evidence" value="ECO:0007669"/>
    <property type="project" value="UniProtKB-SubCell"/>
</dbReference>
<feature type="transmembrane region" description="Helical" evidence="9">
    <location>
        <begin position="320"/>
        <end position="348"/>
    </location>
</feature>
<feature type="transmembrane region" description="Helical" evidence="9">
    <location>
        <begin position="77"/>
        <end position="101"/>
    </location>
</feature>
<feature type="transmembrane region" description="Helical" evidence="9">
    <location>
        <begin position="284"/>
        <end position="308"/>
    </location>
</feature>
<dbReference type="Gene3D" id="1.10.3860.10">
    <property type="entry name" value="Sodium:dicarboxylate symporter"/>
    <property type="match status" value="1"/>
</dbReference>
<dbReference type="GO" id="GO:0032329">
    <property type="term" value="P:serine transport"/>
    <property type="evidence" value="ECO:0007669"/>
    <property type="project" value="InterPro"/>
</dbReference>
<dbReference type="GO" id="GO:0015826">
    <property type="term" value="P:threonine transport"/>
    <property type="evidence" value="ECO:0007669"/>
    <property type="project" value="InterPro"/>
</dbReference>
<dbReference type="Proteomes" id="UP000095597">
    <property type="component" value="Unassembled WGS sequence"/>
</dbReference>
<feature type="transmembrane region" description="Helical" evidence="9">
    <location>
        <begin position="12"/>
        <end position="31"/>
    </location>
</feature>
<dbReference type="RefSeq" id="WP_022415100.1">
    <property type="nucleotide sequence ID" value="NZ_CABMEZ010000011.1"/>
</dbReference>
<evidence type="ECO:0000256" key="3">
    <source>
        <dbReference type="ARBA" id="ARBA00022475"/>
    </source>
</evidence>
<evidence type="ECO:0000256" key="9">
    <source>
        <dbReference type="HAMAP-Rule" id="MF_01582"/>
    </source>
</evidence>
<feature type="transmembrane region" description="Helical" evidence="9">
    <location>
        <begin position="140"/>
        <end position="159"/>
    </location>
</feature>
<keyword evidence="2 9" id="KW-0813">Transport</keyword>
<evidence type="ECO:0000256" key="4">
    <source>
        <dbReference type="ARBA" id="ARBA00022692"/>
    </source>
</evidence>
<dbReference type="Proteomes" id="UP000261285">
    <property type="component" value="Unassembled WGS sequence"/>
</dbReference>
<keyword evidence="8 9" id="KW-0472">Membrane</keyword>
<dbReference type="PRINTS" id="PR00173">
    <property type="entry name" value="EDTRNSPORT"/>
</dbReference>
<dbReference type="GeneID" id="96229304"/>
<keyword evidence="5 9" id="KW-0769">Symport</keyword>
<dbReference type="EMBL" id="QSVN01000011">
    <property type="protein sequence ID" value="RGO31407.1"/>
    <property type="molecule type" value="Genomic_DNA"/>
</dbReference>
<dbReference type="OrthoDB" id="9768885at2"/>
<protein>
    <recommendedName>
        <fullName evidence="9">Serine/threonine transporter SstT</fullName>
    </recommendedName>
    <alternativeName>
        <fullName evidence="9">Na(+)/serine-threonine symporter</fullName>
    </alternativeName>
</protein>
<reference evidence="12 17" key="3">
    <citation type="journal article" date="2019" name="Nat. Med.">
        <title>A library of human gut bacterial isolates paired with longitudinal multiomics data enables mechanistic microbiome research.</title>
        <authorList>
            <person name="Poyet M."/>
            <person name="Groussin M."/>
            <person name="Gibbons S.M."/>
            <person name="Avila-Pacheco J."/>
            <person name="Jiang X."/>
            <person name="Kearney S.M."/>
            <person name="Perrotta A.R."/>
            <person name="Berdy B."/>
            <person name="Zhao S."/>
            <person name="Lieberman T.D."/>
            <person name="Swanson P.K."/>
            <person name="Smith M."/>
            <person name="Roesemann S."/>
            <person name="Alexander J.E."/>
            <person name="Rich S.A."/>
            <person name="Livny J."/>
            <person name="Vlamakis H."/>
            <person name="Clish C."/>
            <person name="Bullock K."/>
            <person name="Deik A."/>
            <person name="Scott J."/>
            <person name="Pierce K.A."/>
            <person name="Xavier R.J."/>
            <person name="Alm E.J."/>
        </authorList>
    </citation>
    <scope>NUCLEOTIDE SEQUENCE [LARGE SCALE GENOMIC DNA]</scope>
    <source>
        <strain evidence="12 17">BIOML-A7</strain>
    </source>
</reference>
<dbReference type="PANTHER" id="PTHR42865:SF8">
    <property type="entry name" value="SERINE_THREONINE TRANSPORTER SSTT"/>
    <property type="match status" value="1"/>
</dbReference>
<dbReference type="GO" id="GO:0015293">
    <property type="term" value="F:symporter activity"/>
    <property type="evidence" value="ECO:0007669"/>
    <property type="project" value="UniProtKB-UniRule"/>
</dbReference>